<dbReference type="PANTHER" id="PTHR13696:SF99">
    <property type="entry name" value="COBYRINIC ACID AC-DIAMIDE SYNTHASE"/>
    <property type="match status" value="1"/>
</dbReference>
<proteinExistence type="predicted"/>
<evidence type="ECO:0000313" key="3">
    <source>
        <dbReference type="Proteomes" id="UP000728968"/>
    </source>
</evidence>
<dbReference type="EMBL" id="JACJLT010000018">
    <property type="protein sequence ID" value="MBM6874714.1"/>
    <property type="molecule type" value="Genomic_DNA"/>
</dbReference>
<dbReference type="InterPro" id="IPR050678">
    <property type="entry name" value="DNA_Partitioning_ATPase"/>
</dbReference>
<dbReference type="Pfam" id="PF13614">
    <property type="entry name" value="AAA_31"/>
    <property type="match status" value="1"/>
</dbReference>
<comment type="caution">
    <text evidence="2">The sequence shown here is derived from an EMBL/GenBank/DDBJ whole genome shotgun (WGS) entry which is preliminary data.</text>
</comment>
<dbReference type="Gene3D" id="3.40.50.300">
    <property type="entry name" value="P-loop containing nucleotide triphosphate hydrolases"/>
    <property type="match status" value="1"/>
</dbReference>
<sequence length="236" mass="26870">MAVKILVKNNKGGVGKSILSLWLAHGLSLENKKVLIITSDSQNNIPTFAGKGEEAKRLKTGLESWIKEGIGGILELREQLFYIPLMITKIDEKEVYKFSNFIEKLESRFDYIVIDASPVLELDNLFVEIADKIVIPTYLDDVTTESIIKFIKSIGLRKIKAIIPNRTHNSITEKRYYSALKKITDDSSILLTEQIKHSGLITRIIADGKTIFEAKNKYIDPMRKQIQKVIEVLKYE</sequence>
<dbReference type="PANTHER" id="PTHR13696">
    <property type="entry name" value="P-LOOP CONTAINING NUCLEOSIDE TRIPHOSPHATE HYDROLASE"/>
    <property type="match status" value="1"/>
</dbReference>
<dbReference type="InterPro" id="IPR025669">
    <property type="entry name" value="AAA_dom"/>
</dbReference>
<evidence type="ECO:0000313" key="2">
    <source>
        <dbReference type="EMBL" id="MBM6874714.1"/>
    </source>
</evidence>
<accession>A0ABS2G216</accession>
<organism evidence="2 3">
    <name type="scientific">Fusobacterium mortiferum</name>
    <dbReference type="NCBI Taxonomy" id="850"/>
    <lineage>
        <taxon>Bacteria</taxon>
        <taxon>Fusobacteriati</taxon>
        <taxon>Fusobacteriota</taxon>
        <taxon>Fusobacteriia</taxon>
        <taxon>Fusobacteriales</taxon>
        <taxon>Fusobacteriaceae</taxon>
        <taxon>Fusobacterium</taxon>
    </lineage>
</organism>
<dbReference type="SUPFAM" id="SSF52540">
    <property type="entry name" value="P-loop containing nucleoside triphosphate hydrolases"/>
    <property type="match status" value="1"/>
</dbReference>
<gene>
    <name evidence="2" type="ORF">H6A04_03440</name>
</gene>
<dbReference type="RefSeq" id="WP_204715833.1">
    <property type="nucleotide sequence ID" value="NZ_JACJLT010000018.1"/>
</dbReference>
<name>A0ABS2G216_FUSMR</name>
<dbReference type="InterPro" id="IPR027417">
    <property type="entry name" value="P-loop_NTPase"/>
</dbReference>
<reference evidence="2 3" key="1">
    <citation type="journal article" date="2021" name="Sci. Rep.">
        <title>The distribution of antibiotic resistance genes in chicken gut microbiota commensals.</title>
        <authorList>
            <person name="Juricova H."/>
            <person name="Matiasovicova J."/>
            <person name="Kubasova T."/>
            <person name="Cejkova D."/>
            <person name="Rychlik I."/>
        </authorList>
    </citation>
    <scope>NUCLEOTIDE SEQUENCE [LARGE SCALE GENOMIC DNA]</scope>
    <source>
        <strain evidence="2 3">An425</strain>
    </source>
</reference>
<protein>
    <submittedName>
        <fullName evidence="2">ParA family protein</fullName>
    </submittedName>
</protein>
<keyword evidence="3" id="KW-1185">Reference proteome</keyword>
<dbReference type="Proteomes" id="UP000728968">
    <property type="component" value="Unassembled WGS sequence"/>
</dbReference>
<evidence type="ECO:0000259" key="1">
    <source>
        <dbReference type="Pfam" id="PF13614"/>
    </source>
</evidence>
<feature type="domain" description="AAA" evidence="1">
    <location>
        <begin position="4"/>
        <end position="155"/>
    </location>
</feature>